<comment type="subcellular location">
    <subcellularLocation>
        <location evidence="1">Secreted</location>
    </subcellularLocation>
</comment>
<reference evidence="9" key="1">
    <citation type="submission" date="2014-07" db="EMBL/GenBank/DDBJ databases">
        <authorList>
            <person name="Zhang J.E."/>
            <person name="Yang H."/>
            <person name="Guo J."/>
            <person name="Deng Z."/>
            <person name="Luo H."/>
            <person name="Luo M."/>
            <person name="Zhao B."/>
        </authorList>
    </citation>
    <scope>NUCLEOTIDE SEQUENCE</scope>
    <source>
        <strain evidence="9">AM4</strain>
    </source>
</reference>
<evidence type="ECO:0000256" key="1">
    <source>
        <dbReference type="ARBA" id="ARBA00004613"/>
    </source>
</evidence>
<keyword evidence="7" id="KW-0624">Polysaccharide degradation</keyword>
<evidence type="ECO:0000256" key="3">
    <source>
        <dbReference type="ARBA" id="ARBA00022651"/>
    </source>
</evidence>
<dbReference type="Pfam" id="PF10503">
    <property type="entry name" value="Esterase_PHB"/>
    <property type="match status" value="1"/>
</dbReference>
<dbReference type="SUPFAM" id="SSF53474">
    <property type="entry name" value="alpha/beta-Hydrolases"/>
    <property type="match status" value="1"/>
</dbReference>
<evidence type="ECO:0000256" key="8">
    <source>
        <dbReference type="SAM" id="MobiDB-lite"/>
    </source>
</evidence>
<dbReference type="InterPro" id="IPR043595">
    <property type="entry name" value="FaeB/C/D"/>
</dbReference>
<keyword evidence="5 9" id="KW-0378">Hydrolase</keyword>
<dbReference type="GO" id="GO:0045493">
    <property type="term" value="P:xylan catabolic process"/>
    <property type="evidence" value="ECO:0007669"/>
    <property type="project" value="UniProtKB-KW"/>
</dbReference>
<name>A0A1L7RHN4_9ACTO</name>
<dbReference type="AlphaFoldDB" id="A0A1L7RHN4"/>
<organism evidence="9">
    <name type="scientific">Actinomyces succiniciruminis</name>
    <dbReference type="NCBI Taxonomy" id="1522002"/>
    <lineage>
        <taxon>Bacteria</taxon>
        <taxon>Bacillati</taxon>
        <taxon>Actinomycetota</taxon>
        <taxon>Actinomycetes</taxon>
        <taxon>Actinomycetales</taxon>
        <taxon>Actinomycetaceae</taxon>
        <taxon>Actinomyces</taxon>
    </lineage>
</organism>
<protein>
    <submittedName>
        <fullName evidence="9">Alpha/beta hydrolase protein</fullName>
    </submittedName>
</protein>
<feature type="compositionally biased region" description="Low complexity" evidence="8">
    <location>
        <begin position="42"/>
        <end position="56"/>
    </location>
</feature>
<evidence type="ECO:0000256" key="5">
    <source>
        <dbReference type="ARBA" id="ARBA00022801"/>
    </source>
</evidence>
<evidence type="ECO:0000256" key="7">
    <source>
        <dbReference type="ARBA" id="ARBA00023326"/>
    </source>
</evidence>
<sequence length="363" mass="37565">MLSPAQQSLKPSARIRPVLVSLIAALVVLAPVAVTGCGAEPTSSSTAGADSSGTGTMVSPCSRTLSGTQTVDVVFEDETYPVRVHVPEGADPDTPLPLVLDLHGSNSNGVSQAQISELDAVADADADGFIVAEPTAAIALDTDDPLPDGNWAWNVPGVPTTAGEYPADDARDDVAFLTTVVESLSEQACVDPNRIYATGYSGGGRMASALACERPDLIAAIAPVAGLRAGKATADDLTTIDPSSCTPDQPVSVLTFHGTDDVVNPYDGNDDPRWGYGVETAVSTWAELDGCTAEPTTDQVSDHVSLTRYGSCESGTEVGLYTVDAGGHTWPGTSADLSALGTITQEINASQLMWEFFSAHPRQ</sequence>
<dbReference type="Gene3D" id="3.40.50.1820">
    <property type="entry name" value="alpha/beta hydrolase"/>
    <property type="match status" value="1"/>
</dbReference>
<dbReference type="InterPro" id="IPR029058">
    <property type="entry name" value="AB_hydrolase_fold"/>
</dbReference>
<keyword evidence="4" id="KW-0732">Signal</keyword>
<feature type="region of interest" description="Disordered" evidence="8">
    <location>
        <begin position="39"/>
        <end position="63"/>
    </location>
</feature>
<evidence type="ECO:0000256" key="4">
    <source>
        <dbReference type="ARBA" id="ARBA00022729"/>
    </source>
</evidence>
<dbReference type="EMBL" id="LK995497">
    <property type="protein sequence ID" value="CED91186.1"/>
    <property type="molecule type" value="Genomic_DNA"/>
</dbReference>
<dbReference type="GO" id="GO:0005576">
    <property type="term" value="C:extracellular region"/>
    <property type="evidence" value="ECO:0007669"/>
    <property type="project" value="UniProtKB-SubCell"/>
</dbReference>
<dbReference type="GO" id="GO:0030600">
    <property type="term" value="F:feruloyl esterase activity"/>
    <property type="evidence" value="ECO:0007669"/>
    <property type="project" value="InterPro"/>
</dbReference>
<accession>A0A1L7RHN4</accession>
<keyword evidence="6" id="KW-0119">Carbohydrate metabolism</keyword>
<evidence type="ECO:0000256" key="2">
    <source>
        <dbReference type="ARBA" id="ARBA00022525"/>
    </source>
</evidence>
<evidence type="ECO:0000313" key="9">
    <source>
        <dbReference type="EMBL" id="CED91186.1"/>
    </source>
</evidence>
<dbReference type="PANTHER" id="PTHR38050">
    <property type="match status" value="1"/>
</dbReference>
<dbReference type="PANTHER" id="PTHR38050:SF2">
    <property type="entry name" value="FERULOYL ESTERASE C-RELATED"/>
    <property type="match status" value="1"/>
</dbReference>
<evidence type="ECO:0000256" key="6">
    <source>
        <dbReference type="ARBA" id="ARBA00023277"/>
    </source>
</evidence>
<proteinExistence type="predicted"/>
<dbReference type="InterPro" id="IPR010126">
    <property type="entry name" value="Esterase_phb"/>
</dbReference>
<gene>
    <name evidence="9" type="ORF">AAM4_1354</name>
</gene>
<keyword evidence="3" id="KW-0858">Xylan degradation</keyword>
<keyword evidence="2" id="KW-0964">Secreted</keyword>